<proteinExistence type="predicted"/>
<accession>A0A2U3PTK2</accession>
<sequence length="41" mass="4471">MRLLAVARRKQPGELASLVCQFVGSDKEDAATLARLRSAEL</sequence>
<reference evidence="1 2" key="1">
    <citation type="submission" date="2018-03" db="EMBL/GenBank/DDBJ databases">
        <authorList>
            <person name="Gully D."/>
        </authorList>
    </citation>
    <scope>NUCLEOTIDE SEQUENCE [LARGE SCALE GENOMIC DNA]</scope>
    <source>
        <strain evidence="1">ORS3257</strain>
    </source>
</reference>
<protein>
    <submittedName>
        <fullName evidence="1">Uncharacterized protein</fullName>
    </submittedName>
</protein>
<evidence type="ECO:0000313" key="2">
    <source>
        <dbReference type="Proteomes" id="UP000246085"/>
    </source>
</evidence>
<gene>
    <name evidence="1" type="ORF">BRAD3257_1340</name>
</gene>
<dbReference type="KEGG" id="bvz:BRAD3257_1340"/>
<dbReference type="EMBL" id="LS398110">
    <property type="protein sequence ID" value="SPP92472.1"/>
    <property type="molecule type" value="Genomic_DNA"/>
</dbReference>
<dbReference type="Proteomes" id="UP000246085">
    <property type="component" value="Chromosome BRAD3257"/>
</dbReference>
<dbReference type="RefSeq" id="WP_283809938.1">
    <property type="nucleotide sequence ID" value="NZ_JAGIKT010000079.1"/>
</dbReference>
<evidence type="ECO:0000313" key="1">
    <source>
        <dbReference type="EMBL" id="SPP92472.1"/>
    </source>
</evidence>
<organism evidence="1 2">
    <name type="scientific">Bradyrhizobium vignae</name>
    <dbReference type="NCBI Taxonomy" id="1549949"/>
    <lineage>
        <taxon>Bacteria</taxon>
        <taxon>Pseudomonadati</taxon>
        <taxon>Pseudomonadota</taxon>
        <taxon>Alphaproteobacteria</taxon>
        <taxon>Hyphomicrobiales</taxon>
        <taxon>Nitrobacteraceae</taxon>
        <taxon>Bradyrhizobium</taxon>
    </lineage>
</organism>
<name>A0A2U3PTK2_9BRAD</name>
<dbReference type="AlphaFoldDB" id="A0A2U3PTK2"/>